<sequence length="401" mass="45196">MGIVFAYYRPEGERKRYILTALSIGLGIVAAVVSAIVRSLPNFINRANLSYYSMIPVLIAMAVIMLLIMFKGILKKKNGALYDNLLFAALALYGVSSFFYYLPTVILRSDGFVSYGEKALSTMVLYRVIGYTTGFTVIILSGLAIYNTGIRLKENQLKALVITTLLIRGVTQMAVIAQRLYSLRILPKNITLFKLITETLNRTRYFDYAVMAVLIIAPIILWSQNIKVVQPYSNRAQLRKIKFYMRNKRHWAQFFIVLIVVNIMSLTVVKAHVNREIPLSPPENYTVEDGFAVITLESVDDGHLHRYVYTAADKKEVRFIIIKKAQGSYGVGLDACELCGPSGYFERKDEVVCKLCDVVMNKGTIGFKGGCNPIPVKYIVHDRKIKIALSDLDALSYVFKN</sequence>
<comment type="caution">
    <text evidence="3">The sequence shown here is derived from an EMBL/GenBank/DDBJ whole genome shotgun (WGS) entry which is preliminary data.</text>
</comment>
<protein>
    <recommendedName>
        <fullName evidence="2">Membrane iron-sulfur containing protein FtrD-like domain-containing protein</fullName>
    </recommendedName>
</protein>
<dbReference type="OrthoDB" id="9792533at2"/>
<feature type="transmembrane region" description="Helical" evidence="1">
    <location>
        <begin position="123"/>
        <end position="147"/>
    </location>
</feature>
<dbReference type="InterPro" id="IPR018758">
    <property type="entry name" value="FtrD-like"/>
</dbReference>
<accession>G5GIU9</accession>
<dbReference type="Pfam" id="PF10080">
    <property type="entry name" value="FtrD-like"/>
    <property type="match status" value="1"/>
</dbReference>
<reference evidence="3 4" key="1">
    <citation type="submission" date="2011-08" db="EMBL/GenBank/DDBJ databases">
        <title>The Genome Sequence of Johnsonella ignava ATCC 51276.</title>
        <authorList>
            <consortium name="The Broad Institute Genome Sequencing Platform"/>
            <person name="Earl A."/>
            <person name="Ward D."/>
            <person name="Feldgarden M."/>
            <person name="Gevers D."/>
            <person name="Izard J."/>
            <person name="Blanton J.M."/>
            <person name="Baranova O.V."/>
            <person name="Dewhirst F.E."/>
            <person name="Young S.K."/>
            <person name="Zeng Q."/>
            <person name="Gargeya S."/>
            <person name="Fitzgerald M."/>
            <person name="Haas B."/>
            <person name="Abouelleil A."/>
            <person name="Alvarado L."/>
            <person name="Arachchi H.M."/>
            <person name="Berlin A."/>
            <person name="Brown A."/>
            <person name="Chapman S.B."/>
            <person name="Chen Z."/>
            <person name="Dunbar C."/>
            <person name="Freedman E."/>
            <person name="Gearin G."/>
            <person name="Gellesch M."/>
            <person name="Goldberg J."/>
            <person name="Griggs A."/>
            <person name="Gujja S."/>
            <person name="Heiman D."/>
            <person name="Howarth C."/>
            <person name="Larson L."/>
            <person name="Lui A."/>
            <person name="MacDonald P.J.P."/>
            <person name="Montmayeur A."/>
            <person name="Murphy C."/>
            <person name="Neiman D."/>
            <person name="Pearson M."/>
            <person name="Priest M."/>
            <person name="Roberts A."/>
            <person name="Saif S."/>
            <person name="Shea T."/>
            <person name="Shenoy N."/>
            <person name="Sisk P."/>
            <person name="Stolte C."/>
            <person name="Sykes S."/>
            <person name="Wortman J."/>
            <person name="Nusbaum C."/>
            <person name="Birren B."/>
        </authorList>
    </citation>
    <scope>NUCLEOTIDE SEQUENCE [LARGE SCALE GENOMIC DNA]</scope>
    <source>
        <strain evidence="3 4">ATCC 51276</strain>
    </source>
</reference>
<dbReference type="Proteomes" id="UP000003011">
    <property type="component" value="Unassembled WGS sequence"/>
</dbReference>
<feature type="transmembrane region" description="Helical" evidence="1">
    <location>
        <begin position="82"/>
        <end position="103"/>
    </location>
</feature>
<evidence type="ECO:0000313" key="4">
    <source>
        <dbReference type="Proteomes" id="UP000003011"/>
    </source>
</evidence>
<feature type="transmembrane region" description="Helical" evidence="1">
    <location>
        <begin position="17"/>
        <end position="37"/>
    </location>
</feature>
<proteinExistence type="predicted"/>
<name>G5GIU9_9FIRM</name>
<evidence type="ECO:0000313" key="3">
    <source>
        <dbReference type="EMBL" id="EHI55353.1"/>
    </source>
</evidence>
<keyword evidence="4" id="KW-1185">Reference proteome</keyword>
<evidence type="ECO:0000259" key="2">
    <source>
        <dbReference type="Pfam" id="PF10080"/>
    </source>
</evidence>
<dbReference type="PATRIC" id="fig|679200.3.peg.1576"/>
<dbReference type="RefSeq" id="WP_005541167.1">
    <property type="nucleotide sequence ID" value="NZ_JH378833.1"/>
</dbReference>
<organism evidence="3 4">
    <name type="scientific">Johnsonella ignava ATCC 51276</name>
    <dbReference type="NCBI Taxonomy" id="679200"/>
    <lineage>
        <taxon>Bacteria</taxon>
        <taxon>Bacillati</taxon>
        <taxon>Bacillota</taxon>
        <taxon>Clostridia</taxon>
        <taxon>Lachnospirales</taxon>
        <taxon>Lachnospiraceae</taxon>
        <taxon>Johnsonella</taxon>
    </lineage>
</organism>
<feature type="transmembrane region" description="Helical" evidence="1">
    <location>
        <begin position="208"/>
        <end position="229"/>
    </location>
</feature>
<feature type="domain" description="Membrane iron-sulfur containing protein FtrD-like" evidence="2">
    <location>
        <begin position="299"/>
        <end position="399"/>
    </location>
</feature>
<keyword evidence="1" id="KW-0812">Transmembrane</keyword>
<dbReference type="eggNOG" id="COG4393">
    <property type="taxonomic scope" value="Bacteria"/>
</dbReference>
<feature type="transmembrane region" description="Helical" evidence="1">
    <location>
        <begin position="49"/>
        <end position="70"/>
    </location>
</feature>
<feature type="transmembrane region" description="Helical" evidence="1">
    <location>
        <begin position="159"/>
        <end position="181"/>
    </location>
</feature>
<dbReference type="AlphaFoldDB" id="G5GIU9"/>
<keyword evidence="1" id="KW-0472">Membrane</keyword>
<dbReference type="HOGENOM" id="CLU_045824_0_0_9"/>
<feature type="transmembrane region" description="Helical" evidence="1">
    <location>
        <begin position="250"/>
        <end position="269"/>
    </location>
</feature>
<gene>
    <name evidence="3" type="ORF">HMPREF9333_01489</name>
</gene>
<dbReference type="EMBL" id="ACZL01000023">
    <property type="protein sequence ID" value="EHI55353.1"/>
    <property type="molecule type" value="Genomic_DNA"/>
</dbReference>
<keyword evidence="1" id="KW-1133">Transmembrane helix</keyword>
<dbReference type="STRING" id="679200.HMPREF9333_01489"/>
<evidence type="ECO:0000256" key="1">
    <source>
        <dbReference type="SAM" id="Phobius"/>
    </source>
</evidence>